<dbReference type="Gene3D" id="3.30.470.20">
    <property type="entry name" value="ATP-grasp fold, B domain"/>
    <property type="match status" value="1"/>
</dbReference>
<evidence type="ECO:0000313" key="2">
    <source>
        <dbReference type="EMBL" id="BBZ44815.1"/>
    </source>
</evidence>
<keyword evidence="1" id="KW-1133">Transmembrane helix</keyword>
<accession>A0A7I7YSI7</accession>
<evidence type="ECO:0000313" key="3">
    <source>
        <dbReference type="Proteomes" id="UP000467105"/>
    </source>
</evidence>
<evidence type="ECO:0008006" key="4">
    <source>
        <dbReference type="Google" id="ProtNLM"/>
    </source>
</evidence>
<dbReference type="Proteomes" id="UP000467105">
    <property type="component" value="Chromosome"/>
</dbReference>
<dbReference type="RefSeq" id="WP_232066590.1">
    <property type="nucleotide sequence ID" value="NZ_AP022614.1"/>
</dbReference>
<gene>
    <name evidence="2" type="ORF">MPRM_20960</name>
</gene>
<organism evidence="2 3">
    <name type="scientific">Mycobacterium parmense</name>
    <dbReference type="NCBI Taxonomy" id="185642"/>
    <lineage>
        <taxon>Bacteria</taxon>
        <taxon>Bacillati</taxon>
        <taxon>Actinomycetota</taxon>
        <taxon>Actinomycetes</taxon>
        <taxon>Mycobacteriales</taxon>
        <taxon>Mycobacteriaceae</taxon>
        <taxon>Mycobacterium</taxon>
        <taxon>Mycobacterium simiae complex</taxon>
    </lineage>
</organism>
<protein>
    <recommendedName>
        <fullName evidence="4">ATP-grasp enzyme</fullName>
    </recommendedName>
</protein>
<dbReference type="EMBL" id="AP022614">
    <property type="protein sequence ID" value="BBZ44815.1"/>
    <property type="molecule type" value="Genomic_DNA"/>
</dbReference>
<reference evidence="2 3" key="1">
    <citation type="journal article" date="2019" name="Emerg. Microbes Infect.">
        <title>Comprehensive subspecies identification of 175 nontuberculous mycobacteria species based on 7547 genomic profiles.</title>
        <authorList>
            <person name="Matsumoto Y."/>
            <person name="Kinjo T."/>
            <person name="Motooka D."/>
            <person name="Nabeya D."/>
            <person name="Jung N."/>
            <person name="Uechi K."/>
            <person name="Horii T."/>
            <person name="Iida T."/>
            <person name="Fujita J."/>
            <person name="Nakamura S."/>
        </authorList>
    </citation>
    <scope>NUCLEOTIDE SEQUENCE [LARGE SCALE GENOMIC DNA]</scope>
    <source>
        <strain evidence="2 3">JCM 14742</strain>
    </source>
</reference>
<keyword evidence="1" id="KW-0472">Membrane</keyword>
<name>A0A7I7YSI7_9MYCO</name>
<keyword evidence="1" id="KW-0812">Transmembrane</keyword>
<feature type="transmembrane region" description="Helical" evidence="1">
    <location>
        <begin position="35"/>
        <end position="56"/>
    </location>
</feature>
<proteinExistence type="predicted"/>
<dbReference type="Gene3D" id="3.40.50.20">
    <property type="match status" value="1"/>
</dbReference>
<dbReference type="SUPFAM" id="SSF56059">
    <property type="entry name" value="Glutathione synthetase ATP-binding domain-like"/>
    <property type="match status" value="1"/>
</dbReference>
<sequence>MADGVLGAAAAGATDRVAGLWEPHGRRGAQLRTMAALAALAVTLPFDLCLVGLALLRRAPEPAWPKSSRRRTIMLSGGKMTKALLLARSFHLAGHRVVLVESTRYRFTGHRFSRAVDAFHCVPDPGDPGYAAALLEVVRWECVDVFVPVSSPAASVADAHAKAVLDDVCEVLHAGPELVAALDDKAEFACLAKSMGLQVPHSVRITDARQVQDFDFPPGRGYILKRIAYNPVGRTHLPRLAADTPEFNSEYARSLGISERDPWLLQEFVDGQEYCTHSTVRDGQITVYGCCASSAFQVNYRHADKPEIKRWVQDFVARLRVTGQVSFDFVEGADGHPYAIECNPRTHSAITMFHDHPHVAAAYLHDGHPQLTPRPRARPTYWIYHELWRLLTQPGRRRRLATIARGRDAIFAWWDPLPYLMVHHLQIPALLLASLRRRKGWSRIDFNIGKLVATGGD</sequence>
<keyword evidence="3" id="KW-1185">Reference proteome</keyword>
<evidence type="ECO:0000256" key="1">
    <source>
        <dbReference type="SAM" id="Phobius"/>
    </source>
</evidence>
<dbReference type="AlphaFoldDB" id="A0A7I7YSI7"/>